<dbReference type="InterPro" id="IPR004358">
    <property type="entry name" value="Sig_transdc_His_kin-like_C"/>
</dbReference>
<reference evidence="7 8" key="1">
    <citation type="submission" date="2020-03" db="EMBL/GenBank/DDBJ databases">
        <title>Genomic Encyclopedia of Type Strains, Phase IV (KMG-IV): sequencing the most valuable type-strain genomes for metagenomic binning, comparative biology and taxonomic classification.</title>
        <authorList>
            <person name="Goeker M."/>
        </authorList>
    </citation>
    <scope>NUCLEOTIDE SEQUENCE [LARGE SCALE GENOMIC DNA]</scope>
    <source>
        <strain evidence="7 8">DSM 27651</strain>
    </source>
</reference>
<evidence type="ECO:0000313" key="8">
    <source>
        <dbReference type="Proteomes" id="UP000734218"/>
    </source>
</evidence>
<dbReference type="InterPro" id="IPR005467">
    <property type="entry name" value="His_kinase_dom"/>
</dbReference>
<organism evidence="7 8">
    <name type="scientific">Sphingomonas jejuensis</name>
    <dbReference type="NCBI Taxonomy" id="904715"/>
    <lineage>
        <taxon>Bacteria</taxon>
        <taxon>Pseudomonadati</taxon>
        <taxon>Pseudomonadota</taxon>
        <taxon>Alphaproteobacteria</taxon>
        <taxon>Sphingomonadales</taxon>
        <taxon>Sphingomonadaceae</taxon>
        <taxon>Sphingomonas</taxon>
    </lineage>
</organism>
<comment type="caution">
    <text evidence="7">The sequence shown here is derived from an EMBL/GenBank/DDBJ whole genome shotgun (WGS) entry which is preliminary data.</text>
</comment>
<dbReference type="GO" id="GO:0016301">
    <property type="term" value="F:kinase activity"/>
    <property type="evidence" value="ECO:0007669"/>
    <property type="project" value="UniProtKB-KW"/>
</dbReference>
<dbReference type="PROSITE" id="PS50109">
    <property type="entry name" value="HIS_KIN"/>
    <property type="match status" value="1"/>
</dbReference>
<keyword evidence="8" id="KW-1185">Reference proteome</keyword>
<evidence type="ECO:0000256" key="1">
    <source>
        <dbReference type="ARBA" id="ARBA00000085"/>
    </source>
</evidence>
<proteinExistence type="predicted"/>
<keyword evidence="3" id="KW-0808">Transferase</keyword>
<protein>
    <recommendedName>
        <fullName evidence="2">histidine kinase</fullName>
        <ecNumber evidence="2">2.7.13.3</ecNumber>
    </recommendedName>
</protein>
<dbReference type="PANTHER" id="PTHR43711:SF1">
    <property type="entry name" value="HISTIDINE KINASE 1"/>
    <property type="match status" value="1"/>
</dbReference>
<dbReference type="EMBL" id="JAATJE010000001">
    <property type="protein sequence ID" value="NJC33202.1"/>
    <property type="molecule type" value="Genomic_DNA"/>
</dbReference>
<dbReference type="SMART" id="SM00387">
    <property type="entry name" value="HATPase_c"/>
    <property type="match status" value="1"/>
</dbReference>
<dbReference type="PRINTS" id="PR00344">
    <property type="entry name" value="BCTRLSENSOR"/>
</dbReference>
<dbReference type="InterPro" id="IPR036890">
    <property type="entry name" value="HATPase_C_sf"/>
</dbReference>
<evidence type="ECO:0000256" key="4">
    <source>
        <dbReference type="ARBA" id="ARBA00022777"/>
    </source>
</evidence>
<dbReference type="Proteomes" id="UP000734218">
    <property type="component" value="Unassembled WGS sequence"/>
</dbReference>
<dbReference type="RefSeq" id="WP_167953014.1">
    <property type="nucleotide sequence ID" value="NZ_JAATJE010000001.1"/>
</dbReference>
<evidence type="ECO:0000256" key="3">
    <source>
        <dbReference type="ARBA" id="ARBA00022679"/>
    </source>
</evidence>
<keyword evidence="4 7" id="KW-0418">Kinase</keyword>
<evidence type="ECO:0000313" key="7">
    <source>
        <dbReference type="EMBL" id="NJC33202.1"/>
    </source>
</evidence>
<feature type="domain" description="Histidine kinase" evidence="6">
    <location>
        <begin position="213"/>
        <end position="425"/>
    </location>
</feature>
<dbReference type="PANTHER" id="PTHR43711">
    <property type="entry name" value="TWO-COMPONENT HISTIDINE KINASE"/>
    <property type="match status" value="1"/>
</dbReference>
<evidence type="ECO:0000259" key="6">
    <source>
        <dbReference type="PROSITE" id="PS50109"/>
    </source>
</evidence>
<sequence>MTGVAHARIDNDGRLVDADPRLRALQERAGGRIGVALALPALADIVRLARRLGVIVSRPAIVHDDGEEIELWARARPDAAGVSLSVTGWLPRDTSRGRAADVARAEASWMLELDAALRITRIGLADTADMIGEPLTALVQLADDGAGDMPILSALGRRMPFTGQRAVLKATGAALILSGDPEVDGDGALIGYRCAVEAAEGAAAPTGAPSTDALGRAFRGPLDRILAGAEGMSLERGSSYAGYADDIAGAARHLLALVDDLVDLEAVERPGFAIAGEPIDLALLARRAAGLLAVRAAERGVRIDPPAASDALPAMGEPRRVLQILVNLVGNAVRHSPDGGMVWLRGEVARGQATIVVADQGAGIDPEDQGRIFEKFERVEPADQTGSGLGLYIARRLARAMGGDIGVDSAPGQGARFLLTLPVGAG</sequence>
<accession>A0ABX0XK11</accession>
<dbReference type="SUPFAM" id="SSF55874">
    <property type="entry name" value="ATPase domain of HSP90 chaperone/DNA topoisomerase II/histidine kinase"/>
    <property type="match status" value="1"/>
</dbReference>
<evidence type="ECO:0000256" key="5">
    <source>
        <dbReference type="ARBA" id="ARBA00023012"/>
    </source>
</evidence>
<dbReference type="Gene3D" id="3.30.565.10">
    <property type="entry name" value="Histidine kinase-like ATPase, C-terminal domain"/>
    <property type="match status" value="1"/>
</dbReference>
<dbReference type="InterPro" id="IPR050736">
    <property type="entry name" value="Sensor_HK_Regulatory"/>
</dbReference>
<name>A0ABX0XK11_9SPHN</name>
<dbReference type="EC" id="2.7.13.3" evidence="2"/>
<dbReference type="Pfam" id="PF02518">
    <property type="entry name" value="HATPase_c"/>
    <property type="match status" value="1"/>
</dbReference>
<dbReference type="InterPro" id="IPR003594">
    <property type="entry name" value="HATPase_dom"/>
</dbReference>
<comment type="catalytic activity">
    <reaction evidence="1">
        <text>ATP + protein L-histidine = ADP + protein N-phospho-L-histidine.</text>
        <dbReference type="EC" id="2.7.13.3"/>
    </reaction>
</comment>
<keyword evidence="5" id="KW-0902">Two-component regulatory system</keyword>
<evidence type="ECO:0000256" key="2">
    <source>
        <dbReference type="ARBA" id="ARBA00012438"/>
    </source>
</evidence>
<gene>
    <name evidence="7" type="ORF">GGR88_000676</name>
</gene>